<feature type="domain" description="IRG-type G" evidence="5">
    <location>
        <begin position="46"/>
        <end position="223"/>
    </location>
</feature>
<reference evidence="6 7" key="1">
    <citation type="journal article" date="2024" name="Genome Biol. Evol.">
        <title>Chromosome-level genome assembly of the viviparous eelpout Zoarces viviparus.</title>
        <authorList>
            <person name="Fuhrmann N."/>
            <person name="Brasseur M.V."/>
            <person name="Bakowski C.E."/>
            <person name="Podsiadlowski L."/>
            <person name="Prost S."/>
            <person name="Krehenwinkel H."/>
            <person name="Mayer C."/>
        </authorList>
    </citation>
    <scope>NUCLEOTIDE SEQUENCE [LARGE SCALE GENOMIC DNA]</scope>
    <source>
        <strain evidence="6">NO-MEL_2022_Ind0_liver</strain>
    </source>
</reference>
<keyword evidence="4" id="KW-0342">GTP-binding</keyword>
<evidence type="ECO:0000256" key="4">
    <source>
        <dbReference type="ARBA" id="ARBA00023134"/>
    </source>
</evidence>
<evidence type="ECO:0000313" key="6">
    <source>
        <dbReference type="EMBL" id="KAK9519804.1"/>
    </source>
</evidence>
<dbReference type="InterPro" id="IPR007743">
    <property type="entry name" value="Immunity-related_GTPase-like"/>
</dbReference>
<proteinExistence type="inferred from homology"/>
<evidence type="ECO:0000256" key="3">
    <source>
        <dbReference type="ARBA" id="ARBA00022801"/>
    </source>
</evidence>
<name>A0AAW1EDR8_ZOAVI</name>
<evidence type="ECO:0000256" key="2">
    <source>
        <dbReference type="ARBA" id="ARBA00022741"/>
    </source>
</evidence>
<dbReference type="InterPro" id="IPR027417">
    <property type="entry name" value="P-loop_NTPase"/>
</dbReference>
<dbReference type="PANTHER" id="PTHR32341:SF10">
    <property type="entry name" value="INTERFERON-INDUCIBLE GTPASE 5"/>
    <property type="match status" value="1"/>
</dbReference>
<dbReference type="AlphaFoldDB" id="A0AAW1EDR8"/>
<comment type="similarity">
    <text evidence="1">Belongs to the TRAFAC class dynamin-like GTPase superfamily. IRG family.</text>
</comment>
<dbReference type="PANTHER" id="PTHR32341">
    <property type="entry name" value="INTERFERON-INDUCIBLE GTPASE"/>
    <property type="match status" value="1"/>
</dbReference>
<keyword evidence="2" id="KW-0547">Nucleotide-binding</keyword>
<dbReference type="Proteomes" id="UP001488805">
    <property type="component" value="Unassembled WGS sequence"/>
</dbReference>
<keyword evidence="7" id="KW-1185">Reference proteome</keyword>
<dbReference type="EMBL" id="JBCEZU010000434">
    <property type="protein sequence ID" value="KAK9519804.1"/>
    <property type="molecule type" value="Genomic_DNA"/>
</dbReference>
<dbReference type="InterPro" id="IPR051515">
    <property type="entry name" value="IRG"/>
</dbReference>
<dbReference type="InterPro" id="IPR030385">
    <property type="entry name" value="G_IRG_dom"/>
</dbReference>
<dbReference type="Pfam" id="PF05049">
    <property type="entry name" value="IIGP"/>
    <property type="match status" value="1"/>
</dbReference>
<dbReference type="GO" id="GO:0016787">
    <property type="term" value="F:hydrolase activity"/>
    <property type="evidence" value="ECO:0007669"/>
    <property type="project" value="UniProtKB-KW"/>
</dbReference>
<dbReference type="GO" id="GO:0005525">
    <property type="term" value="F:GTP binding"/>
    <property type="evidence" value="ECO:0007669"/>
    <property type="project" value="UniProtKB-KW"/>
</dbReference>
<protein>
    <recommendedName>
        <fullName evidence="5">IRG-type G domain-containing protein</fullName>
    </recommendedName>
</protein>
<dbReference type="GO" id="GO:0016020">
    <property type="term" value="C:membrane"/>
    <property type="evidence" value="ECO:0007669"/>
    <property type="project" value="InterPro"/>
</dbReference>
<gene>
    <name evidence="6" type="ORF">VZT92_022509</name>
</gene>
<keyword evidence="3" id="KW-0378">Hydrolase</keyword>
<dbReference type="FunFam" id="3.40.50.300:FF:000541">
    <property type="entry name" value="Immunity related GTPase M"/>
    <property type="match status" value="1"/>
</dbReference>
<organism evidence="6 7">
    <name type="scientific">Zoarces viviparus</name>
    <name type="common">Viviparous eelpout</name>
    <name type="synonym">Blennius viviparus</name>
    <dbReference type="NCBI Taxonomy" id="48416"/>
    <lineage>
        <taxon>Eukaryota</taxon>
        <taxon>Metazoa</taxon>
        <taxon>Chordata</taxon>
        <taxon>Craniata</taxon>
        <taxon>Vertebrata</taxon>
        <taxon>Euteleostomi</taxon>
        <taxon>Actinopterygii</taxon>
        <taxon>Neopterygii</taxon>
        <taxon>Teleostei</taxon>
        <taxon>Neoteleostei</taxon>
        <taxon>Acanthomorphata</taxon>
        <taxon>Eupercaria</taxon>
        <taxon>Perciformes</taxon>
        <taxon>Cottioidei</taxon>
        <taxon>Zoarcales</taxon>
        <taxon>Zoarcidae</taxon>
        <taxon>Zoarcinae</taxon>
        <taxon>Zoarces</taxon>
    </lineage>
</organism>
<dbReference type="SUPFAM" id="SSF52540">
    <property type="entry name" value="P-loop containing nucleoside triphosphate hydrolases"/>
    <property type="match status" value="1"/>
</dbReference>
<evidence type="ECO:0000259" key="5">
    <source>
        <dbReference type="PROSITE" id="PS51716"/>
    </source>
</evidence>
<evidence type="ECO:0000313" key="7">
    <source>
        <dbReference type="Proteomes" id="UP001488805"/>
    </source>
</evidence>
<evidence type="ECO:0000256" key="1">
    <source>
        <dbReference type="ARBA" id="ARBA00005429"/>
    </source>
</evidence>
<dbReference type="PROSITE" id="PS51716">
    <property type="entry name" value="G_IRG"/>
    <property type="match status" value="1"/>
</dbReference>
<comment type="caution">
    <text evidence="6">The sequence shown here is derived from an EMBL/GenBank/DDBJ whole genome shotgun (WGS) entry which is preliminary data.</text>
</comment>
<sequence>MISVFLYFSRRAMDKFEEEVKELIQTKGLAEAAAEIKTHLDKQKNIPINIGITGESGSGKSTFVNAFRGLNDGDEGAAPTGIVETTTEITSYPHPHHPNVELWDLPGIGTTKFPADKYLENLKFIKIDFFIIISDTRFRENDAKLAKEIQRMGKKFYFVRSKIDNDVRAEARCQKSAFNEEKTLNKIRENCIQGVESQQVFLVSSFELHLYDFHLLEETLRKDLPAHQRHALLLAVPNVSLGIISKKKEALQSQIKYYAVLSASIAAVPVPGLSFAVDLTMLVTVIRMYQVTFGLDSFSLQNRARSAGGPLNDLKAVMKSPFAGIEISKELIIKLLSTSMVSVALMAAEEGIRFIPFLIPAAMGVSYLCTYRALNTFLTMIAEDAQRMFTKALGLNTSV</sequence>
<dbReference type="Gene3D" id="3.40.50.300">
    <property type="entry name" value="P-loop containing nucleotide triphosphate hydrolases"/>
    <property type="match status" value="1"/>
</dbReference>
<accession>A0AAW1EDR8</accession>